<feature type="compositionally biased region" description="Polar residues" evidence="1">
    <location>
        <begin position="23"/>
        <end position="34"/>
    </location>
</feature>
<dbReference type="Proteomes" id="UP001142489">
    <property type="component" value="Unassembled WGS sequence"/>
</dbReference>
<name>A0A9Q0Y0G9_9SAUR</name>
<dbReference type="AlphaFoldDB" id="A0A9Q0Y0G9"/>
<evidence type="ECO:0000313" key="2">
    <source>
        <dbReference type="EMBL" id="KAJ7335637.1"/>
    </source>
</evidence>
<organism evidence="2 3">
    <name type="scientific">Phrynocephalus forsythii</name>
    <dbReference type="NCBI Taxonomy" id="171643"/>
    <lineage>
        <taxon>Eukaryota</taxon>
        <taxon>Metazoa</taxon>
        <taxon>Chordata</taxon>
        <taxon>Craniata</taxon>
        <taxon>Vertebrata</taxon>
        <taxon>Euteleostomi</taxon>
        <taxon>Lepidosauria</taxon>
        <taxon>Squamata</taxon>
        <taxon>Bifurcata</taxon>
        <taxon>Unidentata</taxon>
        <taxon>Episquamata</taxon>
        <taxon>Toxicofera</taxon>
        <taxon>Iguania</taxon>
        <taxon>Acrodonta</taxon>
        <taxon>Agamidae</taxon>
        <taxon>Agaminae</taxon>
        <taxon>Phrynocephalus</taxon>
    </lineage>
</organism>
<reference evidence="2" key="1">
    <citation type="journal article" date="2023" name="DNA Res.">
        <title>Chromosome-level genome assembly of Phrynocephalus forsythii using third-generation DNA sequencing and Hi-C analysis.</title>
        <authorList>
            <person name="Qi Y."/>
            <person name="Zhao W."/>
            <person name="Zhao Y."/>
            <person name="Niu C."/>
            <person name="Cao S."/>
            <person name="Zhang Y."/>
        </authorList>
    </citation>
    <scope>NUCLEOTIDE SEQUENCE</scope>
    <source>
        <tissue evidence="2">Muscle</tissue>
    </source>
</reference>
<sequence length="104" mass="12228">MIQFCGDLEVFFCRIHLKEFFHSNDNSQNDNTQAVPHYTQQEDEISQQDVEELYTAPHPPMPQHLKKNCMRTPLEGCNKELDLYIECFSHCARTEIINKEPNLT</sequence>
<evidence type="ECO:0000256" key="1">
    <source>
        <dbReference type="SAM" id="MobiDB-lite"/>
    </source>
</evidence>
<keyword evidence="3" id="KW-1185">Reference proteome</keyword>
<feature type="region of interest" description="Disordered" evidence="1">
    <location>
        <begin position="23"/>
        <end position="44"/>
    </location>
</feature>
<comment type="caution">
    <text evidence="2">The sequence shown here is derived from an EMBL/GenBank/DDBJ whole genome shotgun (WGS) entry which is preliminary data.</text>
</comment>
<evidence type="ECO:0000313" key="3">
    <source>
        <dbReference type="Proteomes" id="UP001142489"/>
    </source>
</evidence>
<dbReference type="OrthoDB" id="9909555at2759"/>
<proteinExistence type="predicted"/>
<gene>
    <name evidence="2" type="ORF">JRQ81_013578</name>
</gene>
<protein>
    <submittedName>
        <fullName evidence="2">Uncharacterized protein</fullName>
    </submittedName>
</protein>
<accession>A0A9Q0Y0G9</accession>
<dbReference type="EMBL" id="JAPFRF010000004">
    <property type="protein sequence ID" value="KAJ7335637.1"/>
    <property type="molecule type" value="Genomic_DNA"/>
</dbReference>